<evidence type="ECO:0000256" key="8">
    <source>
        <dbReference type="SAM" id="Phobius"/>
    </source>
</evidence>
<keyword evidence="3" id="KW-0813">Transport</keyword>
<accession>A0A429XE15</accession>
<comment type="caution">
    <text evidence="10">The sequence shown here is derived from an EMBL/GenBank/DDBJ whole genome shotgun (WGS) entry which is preliminary data.</text>
</comment>
<evidence type="ECO:0000256" key="7">
    <source>
        <dbReference type="ARBA" id="ARBA00023136"/>
    </source>
</evidence>
<feature type="transmembrane region" description="Helical" evidence="8">
    <location>
        <begin position="20"/>
        <end position="41"/>
    </location>
</feature>
<dbReference type="InterPro" id="IPR011701">
    <property type="entry name" value="MFS"/>
</dbReference>
<comment type="subcellular location">
    <subcellularLocation>
        <location evidence="1">Cell membrane</location>
        <topology evidence="1">Multi-pass membrane protein</topology>
    </subcellularLocation>
</comment>
<dbReference type="AlphaFoldDB" id="A0A429XE15"/>
<dbReference type="Gene3D" id="1.20.1250.20">
    <property type="entry name" value="MFS general substrate transporter like domains"/>
    <property type="match status" value="1"/>
</dbReference>
<dbReference type="PANTHER" id="PTHR43271:SF1">
    <property type="entry name" value="INNER MEMBRANE TRANSPORT PROTEIN YNFM"/>
    <property type="match status" value="1"/>
</dbReference>
<evidence type="ECO:0000256" key="6">
    <source>
        <dbReference type="ARBA" id="ARBA00022989"/>
    </source>
</evidence>
<evidence type="ECO:0000256" key="5">
    <source>
        <dbReference type="ARBA" id="ARBA00022692"/>
    </source>
</evidence>
<evidence type="ECO:0000256" key="2">
    <source>
        <dbReference type="ARBA" id="ARBA00008335"/>
    </source>
</evidence>
<dbReference type="InterPro" id="IPR020846">
    <property type="entry name" value="MFS_dom"/>
</dbReference>
<feature type="transmembrane region" description="Helical" evidence="8">
    <location>
        <begin position="317"/>
        <end position="339"/>
    </location>
</feature>
<keyword evidence="4" id="KW-1003">Cell membrane</keyword>
<feature type="transmembrane region" description="Helical" evidence="8">
    <location>
        <begin position="377"/>
        <end position="396"/>
    </location>
</feature>
<evidence type="ECO:0000259" key="9">
    <source>
        <dbReference type="PROSITE" id="PS50850"/>
    </source>
</evidence>
<comment type="similarity">
    <text evidence="2">Belongs to the major facilitator superfamily.</text>
</comment>
<feature type="transmembrane region" description="Helical" evidence="8">
    <location>
        <begin position="115"/>
        <end position="137"/>
    </location>
</feature>
<proteinExistence type="inferred from homology"/>
<protein>
    <submittedName>
        <fullName evidence="10">MFS transporter</fullName>
    </submittedName>
</protein>
<dbReference type="OrthoDB" id="63984at2"/>
<dbReference type="GO" id="GO:0022857">
    <property type="term" value="F:transmembrane transporter activity"/>
    <property type="evidence" value="ECO:0007669"/>
    <property type="project" value="InterPro"/>
</dbReference>
<dbReference type="PANTHER" id="PTHR43271">
    <property type="entry name" value="BLL2771 PROTEIN"/>
    <property type="match status" value="1"/>
</dbReference>
<evidence type="ECO:0000256" key="3">
    <source>
        <dbReference type="ARBA" id="ARBA00022448"/>
    </source>
</evidence>
<feature type="transmembrane region" description="Helical" evidence="8">
    <location>
        <begin position="173"/>
        <end position="196"/>
    </location>
</feature>
<dbReference type="Proteomes" id="UP000287296">
    <property type="component" value="Unassembled WGS sequence"/>
</dbReference>
<feature type="transmembrane region" description="Helical" evidence="8">
    <location>
        <begin position="257"/>
        <end position="280"/>
    </location>
</feature>
<feature type="transmembrane region" description="Helical" evidence="8">
    <location>
        <begin position="292"/>
        <end position="311"/>
    </location>
</feature>
<keyword evidence="6 8" id="KW-1133">Transmembrane helix</keyword>
<keyword evidence="5 8" id="KW-0812">Transmembrane</keyword>
<dbReference type="PROSITE" id="PS50850">
    <property type="entry name" value="MFS"/>
    <property type="match status" value="1"/>
</dbReference>
<feature type="domain" description="Major facilitator superfamily (MFS) profile" evidence="9">
    <location>
        <begin position="24"/>
        <end position="403"/>
    </location>
</feature>
<keyword evidence="7 8" id="KW-0472">Membrane</keyword>
<feature type="transmembrane region" description="Helical" evidence="8">
    <location>
        <begin position="61"/>
        <end position="78"/>
    </location>
</feature>
<dbReference type="CDD" id="cd17324">
    <property type="entry name" value="MFS_NepI_like"/>
    <property type="match status" value="1"/>
</dbReference>
<feature type="transmembrane region" description="Helical" evidence="8">
    <location>
        <begin position="149"/>
        <end position="167"/>
    </location>
</feature>
<gene>
    <name evidence="10" type="ORF">D5F11_002090</name>
</gene>
<evidence type="ECO:0000313" key="11">
    <source>
        <dbReference type="Proteomes" id="UP000287296"/>
    </source>
</evidence>
<feature type="transmembrane region" description="Helical" evidence="8">
    <location>
        <begin position="90"/>
        <end position="109"/>
    </location>
</feature>
<dbReference type="Pfam" id="PF07690">
    <property type="entry name" value="MFS_1"/>
    <property type="match status" value="2"/>
</dbReference>
<reference evidence="10 11" key="1">
    <citation type="submission" date="2018-12" db="EMBL/GenBank/DDBJ databases">
        <authorList>
            <person name="Sun L."/>
            <person name="Chen Z."/>
        </authorList>
    </citation>
    <scope>NUCLEOTIDE SEQUENCE [LARGE SCALE GENOMIC DNA]</scope>
    <source>
        <strain evidence="10 11">LMG 29736</strain>
    </source>
</reference>
<feature type="transmembrane region" description="Helical" evidence="8">
    <location>
        <begin position="226"/>
        <end position="245"/>
    </location>
</feature>
<feature type="transmembrane region" description="Helical" evidence="8">
    <location>
        <begin position="351"/>
        <end position="371"/>
    </location>
</feature>
<evidence type="ECO:0000256" key="1">
    <source>
        <dbReference type="ARBA" id="ARBA00004651"/>
    </source>
</evidence>
<dbReference type="InterPro" id="IPR036259">
    <property type="entry name" value="MFS_trans_sf"/>
</dbReference>
<dbReference type="EMBL" id="QYTW02000001">
    <property type="protein sequence ID" value="RST61690.1"/>
    <property type="molecule type" value="Genomic_DNA"/>
</dbReference>
<dbReference type="SUPFAM" id="SSF103473">
    <property type="entry name" value="MFS general substrate transporter"/>
    <property type="match status" value="1"/>
</dbReference>
<evidence type="ECO:0000256" key="4">
    <source>
        <dbReference type="ARBA" id="ARBA00022475"/>
    </source>
</evidence>
<dbReference type="GO" id="GO:0005886">
    <property type="term" value="C:plasma membrane"/>
    <property type="evidence" value="ECO:0007669"/>
    <property type="project" value="UniProtKB-SubCell"/>
</dbReference>
<name>A0A429XE15_SIMTE</name>
<sequence length="409" mass="44726">MMIMNRDNQKKEYIQRGTPAFKKANLALFAAAFITFANLYITQPIMPIFTKEYHVTPTMASLSLSLTTLSLAFGLLVFGSLSEAWGRKNIMSVCLIITSVLTVVIAFMPTFELHLILRVIQGFAFAGIPSIAMAYLGEEIEGNSVGAAMGLYISGNTVGGLSGRVIMGTITDLFSWQTGMIFLGVVSLLAAIYFIWALPSSKHFHPQDLHLKKLVGTLISHMRNPVLVLLFLIAFFLMGAFVTIYNYLGFKLAEPPYLLSMTIIGWMFIVYLVGTFSSTWFGMLGDKFGRPLLITLGVLLMLLGVLLTLPVPLFYKIIGIIVLTFGFFGAHSVASGLVSRHATHDIAQASSLYLFAYYMGSSVGGSVGGIFWSRYGWSGVVGFTIGLLAVSIFLALKVKKLSGRNTLYV</sequence>
<organism evidence="10 11">
    <name type="scientific">Siminovitchia terrae</name>
    <name type="common">Bacillus terrae</name>
    <dbReference type="NCBI Taxonomy" id="1914933"/>
    <lineage>
        <taxon>Bacteria</taxon>
        <taxon>Bacillati</taxon>
        <taxon>Bacillota</taxon>
        <taxon>Bacilli</taxon>
        <taxon>Bacillales</taxon>
        <taxon>Bacillaceae</taxon>
        <taxon>Siminovitchia</taxon>
    </lineage>
</organism>
<evidence type="ECO:0000313" key="10">
    <source>
        <dbReference type="EMBL" id="RST61690.1"/>
    </source>
</evidence>